<dbReference type="AlphaFoldDB" id="A0A1R3KMD3"/>
<name>A0A1R3KMD3_9ROSI</name>
<dbReference type="OrthoDB" id="5061070at2759"/>
<evidence type="ECO:0000259" key="1">
    <source>
        <dbReference type="PROSITE" id="PS51388"/>
    </source>
</evidence>
<organism evidence="2 3">
    <name type="scientific">Corchorus olitorius</name>
    <dbReference type="NCBI Taxonomy" id="93759"/>
    <lineage>
        <taxon>Eukaryota</taxon>
        <taxon>Viridiplantae</taxon>
        <taxon>Streptophyta</taxon>
        <taxon>Embryophyta</taxon>
        <taxon>Tracheophyta</taxon>
        <taxon>Spermatophyta</taxon>
        <taxon>Magnoliopsida</taxon>
        <taxon>eudicotyledons</taxon>
        <taxon>Gunneridae</taxon>
        <taxon>Pentapetalae</taxon>
        <taxon>rosids</taxon>
        <taxon>malvids</taxon>
        <taxon>Malvales</taxon>
        <taxon>Malvaceae</taxon>
        <taxon>Grewioideae</taxon>
        <taxon>Apeibeae</taxon>
        <taxon>Corchorus</taxon>
    </lineage>
</organism>
<dbReference type="STRING" id="93759.A0A1R3KMD3"/>
<sequence>MALHLVFSVQNLVNKELEKEIVYELMGPNGGGIERLLDESPVVAAKREKLKRSISLLKEAKDVVSRIMDRIATNA</sequence>
<proteinExistence type="predicted"/>
<dbReference type="GO" id="GO:0003924">
    <property type="term" value="F:GTPase activity"/>
    <property type="evidence" value="ECO:0007669"/>
    <property type="project" value="InterPro"/>
</dbReference>
<accession>A0A1R3KMD3</accession>
<dbReference type="PROSITE" id="PS51388">
    <property type="entry name" value="GED"/>
    <property type="match status" value="1"/>
</dbReference>
<evidence type="ECO:0000313" key="3">
    <source>
        <dbReference type="Proteomes" id="UP000187203"/>
    </source>
</evidence>
<reference evidence="3" key="1">
    <citation type="submission" date="2013-09" db="EMBL/GenBank/DDBJ databases">
        <title>Corchorus olitorius genome sequencing.</title>
        <authorList>
            <person name="Alam M."/>
            <person name="Haque M.S."/>
            <person name="Islam M.S."/>
            <person name="Emdad E.M."/>
            <person name="Islam M.M."/>
            <person name="Ahmed B."/>
            <person name="Halim A."/>
            <person name="Hossen Q.M.M."/>
            <person name="Hossain M.Z."/>
            <person name="Ahmed R."/>
            <person name="Khan M.M."/>
            <person name="Islam R."/>
            <person name="Rashid M.M."/>
            <person name="Khan S.A."/>
            <person name="Rahman M.S."/>
            <person name="Alam M."/>
            <person name="Yahiya A.S."/>
            <person name="Khan M.S."/>
            <person name="Azam M.S."/>
            <person name="Haque T."/>
            <person name="Lashkar M.Z.H."/>
            <person name="Akhand A.I."/>
            <person name="Morshed G."/>
            <person name="Roy S."/>
            <person name="Uddin K.S."/>
            <person name="Rabeya T."/>
            <person name="Hossain A.S."/>
            <person name="Chowdhury A."/>
            <person name="Snigdha A.R."/>
            <person name="Mortoza M.S."/>
            <person name="Matin S.A."/>
            <person name="Hoque S.M.E."/>
            <person name="Islam M.K."/>
            <person name="Roy D.K."/>
            <person name="Haider R."/>
            <person name="Moosa M.M."/>
            <person name="Elias S.M."/>
            <person name="Hasan A.M."/>
            <person name="Jahan S."/>
            <person name="Shafiuddin M."/>
            <person name="Mahmood N."/>
            <person name="Shommy N.S."/>
        </authorList>
    </citation>
    <scope>NUCLEOTIDE SEQUENCE [LARGE SCALE GENOMIC DNA]</scope>
    <source>
        <strain evidence="3">cv. O-4</strain>
    </source>
</reference>
<dbReference type="EMBL" id="AWUE01012829">
    <property type="protein sequence ID" value="OMP08247.1"/>
    <property type="molecule type" value="Genomic_DNA"/>
</dbReference>
<dbReference type="Proteomes" id="UP000187203">
    <property type="component" value="Unassembled WGS sequence"/>
</dbReference>
<evidence type="ECO:0000313" key="2">
    <source>
        <dbReference type="EMBL" id="OMP08247.1"/>
    </source>
</evidence>
<protein>
    <submittedName>
        <fullName evidence="2">Dynamin GTPase effector</fullName>
    </submittedName>
</protein>
<comment type="caution">
    <text evidence="2">The sequence shown here is derived from an EMBL/GenBank/DDBJ whole genome shotgun (WGS) entry which is preliminary data.</text>
</comment>
<gene>
    <name evidence="2" type="ORF">COLO4_06647</name>
</gene>
<keyword evidence="3" id="KW-1185">Reference proteome</keyword>
<dbReference type="InterPro" id="IPR003130">
    <property type="entry name" value="GED"/>
</dbReference>
<dbReference type="GO" id="GO:0005525">
    <property type="term" value="F:GTP binding"/>
    <property type="evidence" value="ECO:0007669"/>
    <property type="project" value="InterPro"/>
</dbReference>
<feature type="domain" description="GED" evidence="1">
    <location>
        <begin position="1"/>
        <end position="72"/>
    </location>
</feature>
<dbReference type="Pfam" id="PF02212">
    <property type="entry name" value="GED"/>
    <property type="match status" value="1"/>
</dbReference>
<dbReference type="InterPro" id="IPR020850">
    <property type="entry name" value="GED_dom"/>
</dbReference>